<accession>A0A9E2NKX1</accession>
<dbReference type="Proteomes" id="UP000824229">
    <property type="component" value="Unassembled WGS sequence"/>
</dbReference>
<reference evidence="3" key="1">
    <citation type="journal article" date="2021" name="PeerJ">
        <title>Extensive microbial diversity within the chicken gut microbiome revealed by metagenomics and culture.</title>
        <authorList>
            <person name="Gilroy R."/>
            <person name="Ravi A."/>
            <person name="Getino M."/>
            <person name="Pursley I."/>
            <person name="Horton D.L."/>
            <person name="Alikhan N.F."/>
            <person name="Baker D."/>
            <person name="Gharbi K."/>
            <person name="Hall N."/>
            <person name="Watson M."/>
            <person name="Adriaenssens E.M."/>
            <person name="Foster-Nyarko E."/>
            <person name="Jarju S."/>
            <person name="Secka A."/>
            <person name="Antonio M."/>
            <person name="Oren A."/>
            <person name="Chaudhuri R.R."/>
            <person name="La Ragione R."/>
            <person name="Hildebrand F."/>
            <person name="Pallen M.J."/>
        </authorList>
    </citation>
    <scope>NUCLEOTIDE SEQUENCE</scope>
    <source>
        <strain evidence="3">B5-657</strain>
    </source>
</reference>
<evidence type="ECO:0000259" key="2">
    <source>
        <dbReference type="Pfam" id="PF01882"/>
    </source>
</evidence>
<feature type="domain" description="DUF58" evidence="2">
    <location>
        <begin position="209"/>
        <end position="364"/>
    </location>
</feature>
<keyword evidence="1" id="KW-0472">Membrane</keyword>
<reference evidence="3" key="2">
    <citation type="submission" date="2021-04" db="EMBL/GenBank/DDBJ databases">
        <authorList>
            <person name="Gilroy R."/>
        </authorList>
    </citation>
    <scope>NUCLEOTIDE SEQUENCE</scope>
    <source>
        <strain evidence="3">B5-657</strain>
    </source>
</reference>
<dbReference type="EMBL" id="JAHLFQ010000123">
    <property type="protein sequence ID" value="MBU3804212.1"/>
    <property type="molecule type" value="Genomic_DNA"/>
</dbReference>
<dbReference type="PANTHER" id="PTHR34351">
    <property type="entry name" value="SLR1927 PROTEIN-RELATED"/>
    <property type="match status" value="1"/>
</dbReference>
<feature type="transmembrane region" description="Helical" evidence="1">
    <location>
        <begin position="36"/>
        <end position="58"/>
    </location>
</feature>
<comment type="caution">
    <text evidence="3">The sequence shown here is derived from an EMBL/GenBank/DDBJ whole genome shotgun (WGS) entry which is preliminary data.</text>
</comment>
<keyword evidence="1" id="KW-0812">Transmembrane</keyword>
<proteinExistence type="predicted"/>
<gene>
    <name evidence="3" type="ORF">H9872_05615</name>
</gene>
<feature type="transmembrane region" description="Helical" evidence="1">
    <location>
        <begin position="12"/>
        <end position="30"/>
    </location>
</feature>
<organism evidence="3 4">
    <name type="scientific">Candidatus Cellulosilyticum pullistercoris</name>
    <dbReference type="NCBI Taxonomy" id="2838521"/>
    <lineage>
        <taxon>Bacteria</taxon>
        <taxon>Bacillati</taxon>
        <taxon>Bacillota</taxon>
        <taxon>Clostridia</taxon>
        <taxon>Lachnospirales</taxon>
        <taxon>Cellulosilyticaceae</taxon>
        <taxon>Cellulosilyticum</taxon>
    </lineage>
</organism>
<name>A0A9E2NKX1_9FIRM</name>
<evidence type="ECO:0000256" key="1">
    <source>
        <dbReference type="SAM" id="Phobius"/>
    </source>
</evidence>
<dbReference type="AlphaFoldDB" id="A0A9E2NKX1"/>
<keyword evidence="1" id="KW-1133">Transmembrane helix</keyword>
<dbReference type="PANTHER" id="PTHR34351:SF1">
    <property type="entry name" value="SLR1927 PROTEIN"/>
    <property type="match status" value="1"/>
</dbReference>
<evidence type="ECO:0000313" key="3">
    <source>
        <dbReference type="EMBL" id="MBU3804212.1"/>
    </source>
</evidence>
<dbReference type="InterPro" id="IPR002881">
    <property type="entry name" value="DUF58"/>
</dbReference>
<sequence length="430" mass="50196">MKRKLATIQKLPINGLMFSAFIAIGILAYARPGRFINELFILISIIMLLDGIYFLLVIPHLKVTIDAPKMVEKNESFALKIDITNKVYLPSSYIYIKPKEGKRSVLEKTQVIGLMLGAREHIEQEVYYKAQLCGQEEMMLEEVRMRSFIGFFKKCMTFNLCATVQVLPEIRHLEYMQHFDTFLAQLSISKGRQSKQEDNDNIGDEIGYELRPYVEGDSQRLIHWKIAALRDEYLVRQREGHKDQKRELFFILSPFVCWESNNEEAVLHDKMITSFVSLVAYYLNKGQKVRVAYYKDKSWQYIKIRDSRYIHVLQETLSEYTGLGIGKTFNQCGIMRSLFQLIKEKGGVRVLVSSYWKQDMEKYILKNKFQTENVSIIWTGDKAPDTLSQDSQFPFWHMTDEYGLIWCAGEELEAAKGIDEMYSAREEVDE</sequence>
<protein>
    <submittedName>
        <fullName evidence="3">DUF58 domain-containing protein</fullName>
    </submittedName>
</protein>
<evidence type="ECO:0000313" key="4">
    <source>
        <dbReference type="Proteomes" id="UP000824229"/>
    </source>
</evidence>
<dbReference type="Pfam" id="PF01882">
    <property type="entry name" value="DUF58"/>
    <property type="match status" value="1"/>
</dbReference>